<sequence length="145" mass="16493">MALEVYLYFDGDAREAVEFYSDVFKTPKEHISTYAEMPDDSNMPSPENAENLVMNTSLLIRGTTVMFSDVYPGSGMRSFHKGNNVSLLISDPKEEVIRNLFDQLKNGGTVISDLEETFWSPLYGRVCDKFGIYWEIMVYDSETDG</sequence>
<evidence type="ECO:0000259" key="1">
    <source>
        <dbReference type="Pfam" id="PF06983"/>
    </source>
</evidence>
<dbReference type="InterPro" id="IPR028973">
    <property type="entry name" value="PhnB-like"/>
</dbReference>
<dbReference type="Gene3D" id="3.10.180.10">
    <property type="entry name" value="2,3-Dihydroxybiphenyl 1,2-Dioxygenase, domain 1"/>
    <property type="match status" value="1"/>
</dbReference>
<dbReference type="RefSeq" id="WP_207599928.1">
    <property type="nucleotide sequence ID" value="NZ_JAFNJU010000007.1"/>
</dbReference>
<dbReference type="CDD" id="cd06588">
    <property type="entry name" value="PhnB_like"/>
    <property type="match status" value="1"/>
</dbReference>
<gene>
    <name evidence="2" type="ORF">J3A84_10240</name>
</gene>
<comment type="caution">
    <text evidence="2">The sequence shown here is derived from an EMBL/GenBank/DDBJ whole genome shotgun (WGS) entry which is preliminary data.</text>
</comment>
<reference evidence="2" key="1">
    <citation type="submission" date="2021-03" db="EMBL/GenBank/DDBJ databases">
        <title>Proteiniclasticum marinus sp. nov., isolated from tidal flat sediment.</title>
        <authorList>
            <person name="Namirimu T."/>
            <person name="Yang J.-A."/>
            <person name="Yang S.-H."/>
            <person name="Kim Y.-J."/>
            <person name="Kwon K.K."/>
        </authorList>
    </citation>
    <scope>NUCLEOTIDE SEQUENCE</scope>
    <source>
        <strain evidence="2">SCR006</strain>
    </source>
</reference>
<dbReference type="SUPFAM" id="SSF54593">
    <property type="entry name" value="Glyoxalase/Bleomycin resistance protein/Dihydroxybiphenyl dioxygenase"/>
    <property type="match status" value="1"/>
</dbReference>
<protein>
    <submittedName>
        <fullName evidence="2">VOC family protein</fullName>
    </submittedName>
</protein>
<dbReference type="EMBL" id="JAFNJU010000007">
    <property type="protein sequence ID" value="MBO1265409.1"/>
    <property type="molecule type" value="Genomic_DNA"/>
</dbReference>
<feature type="domain" description="PhnB-like" evidence="1">
    <location>
        <begin position="6"/>
        <end position="136"/>
    </location>
</feature>
<dbReference type="PANTHER" id="PTHR33990">
    <property type="entry name" value="PROTEIN YJDN-RELATED"/>
    <property type="match status" value="1"/>
</dbReference>
<dbReference type="InterPro" id="IPR029068">
    <property type="entry name" value="Glyas_Bleomycin-R_OHBP_Dase"/>
</dbReference>
<keyword evidence="3" id="KW-1185">Reference proteome</keyword>
<dbReference type="Pfam" id="PF06983">
    <property type="entry name" value="3-dmu-9_3-mt"/>
    <property type="match status" value="1"/>
</dbReference>
<dbReference type="PANTHER" id="PTHR33990:SF1">
    <property type="entry name" value="PROTEIN YJDN"/>
    <property type="match status" value="1"/>
</dbReference>
<evidence type="ECO:0000313" key="2">
    <source>
        <dbReference type="EMBL" id="MBO1265409.1"/>
    </source>
</evidence>
<accession>A0A939KHF0</accession>
<name>A0A939KHF0_9CLOT</name>
<dbReference type="Proteomes" id="UP000664218">
    <property type="component" value="Unassembled WGS sequence"/>
</dbReference>
<organism evidence="2 3">
    <name type="scientific">Proteiniclasticum aestuarii</name>
    <dbReference type="NCBI Taxonomy" id="2817862"/>
    <lineage>
        <taxon>Bacteria</taxon>
        <taxon>Bacillati</taxon>
        <taxon>Bacillota</taxon>
        <taxon>Clostridia</taxon>
        <taxon>Eubacteriales</taxon>
        <taxon>Clostridiaceae</taxon>
        <taxon>Proteiniclasticum</taxon>
    </lineage>
</organism>
<proteinExistence type="predicted"/>
<dbReference type="AlphaFoldDB" id="A0A939KHF0"/>
<evidence type="ECO:0000313" key="3">
    <source>
        <dbReference type="Proteomes" id="UP000664218"/>
    </source>
</evidence>